<dbReference type="InterPro" id="IPR001610">
    <property type="entry name" value="PAC"/>
</dbReference>
<name>H9UH42_SPIAZ</name>
<organism evidence="7 8">
    <name type="scientific">Spirochaeta africana (strain ATCC 700263 / DSM 8902 / Z-7692)</name>
    <dbReference type="NCBI Taxonomy" id="889378"/>
    <lineage>
        <taxon>Bacteria</taxon>
        <taxon>Pseudomonadati</taxon>
        <taxon>Spirochaetota</taxon>
        <taxon>Spirochaetia</taxon>
        <taxon>Spirochaetales</taxon>
        <taxon>Spirochaetaceae</taxon>
        <taxon>Spirochaeta</taxon>
    </lineage>
</organism>
<evidence type="ECO:0000259" key="6">
    <source>
        <dbReference type="PROSITE" id="PS50113"/>
    </source>
</evidence>
<dbReference type="PANTHER" id="PTHR43065">
    <property type="entry name" value="SENSOR HISTIDINE KINASE"/>
    <property type="match status" value="1"/>
</dbReference>
<protein>
    <recommendedName>
        <fullName evidence="2">histidine kinase</fullName>
        <ecNumber evidence="2">2.7.13.3</ecNumber>
    </recommendedName>
</protein>
<evidence type="ECO:0000313" key="8">
    <source>
        <dbReference type="Proteomes" id="UP000007383"/>
    </source>
</evidence>
<reference evidence="8" key="1">
    <citation type="journal article" date="2013" name="Stand. Genomic Sci.">
        <title>Complete genome sequence of the halophilic bacterium Spirochaeta africana type strain (Z-7692(T)) from the alkaline Lake Magadi in the East African Rift.</title>
        <authorList>
            <person name="Liolos K."/>
            <person name="Abt B."/>
            <person name="Scheuner C."/>
            <person name="Teshima H."/>
            <person name="Held B."/>
            <person name="Lapidus A."/>
            <person name="Nolan M."/>
            <person name="Lucas S."/>
            <person name="Deshpande S."/>
            <person name="Cheng J.F."/>
            <person name="Tapia R."/>
            <person name="Goodwin L.A."/>
            <person name="Pitluck S."/>
            <person name="Pagani I."/>
            <person name="Ivanova N."/>
            <person name="Mavromatis K."/>
            <person name="Mikhailova N."/>
            <person name="Huntemann M."/>
            <person name="Pati A."/>
            <person name="Chen A."/>
            <person name="Palaniappan K."/>
            <person name="Land M."/>
            <person name="Rohde M."/>
            <person name="Tindall B.J."/>
            <person name="Detter J.C."/>
            <person name="Goker M."/>
            <person name="Bristow J."/>
            <person name="Eisen J.A."/>
            <person name="Markowitz V."/>
            <person name="Hugenholtz P."/>
            <person name="Woyke T."/>
            <person name="Klenk H.P."/>
            <person name="Kyrpides N.C."/>
        </authorList>
    </citation>
    <scope>NUCLEOTIDE SEQUENCE</scope>
    <source>
        <strain evidence="8">ATCC 700263 / DSM 8902 / Z-7692</strain>
    </source>
</reference>
<evidence type="ECO:0000259" key="5">
    <source>
        <dbReference type="PROSITE" id="PS50112"/>
    </source>
</evidence>
<dbReference type="PATRIC" id="fig|889378.3.peg.744"/>
<dbReference type="InterPro" id="IPR035965">
    <property type="entry name" value="PAS-like_dom_sf"/>
</dbReference>
<dbReference type="CDD" id="cd00130">
    <property type="entry name" value="PAS"/>
    <property type="match status" value="1"/>
</dbReference>
<dbReference type="GO" id="GO:0000155">
    <property type="term" value="F:phosphorelay sensor kinase activity"/>
    <property type="evidence" value="ECO:0007669"/>
    <property type="project" value="InterPro"/>
</dbReference>
<evidence type="ECO:0000259" key="4">
    <source>
        <dbReference type="PROSITE" id="PS50109"/>
    </source>
</evidence>
<dbReference type="STRING" id="889378.Spiaf_0738"/>
<dbReference type="Pfam" id="PF00497">
    <property type="entry name" value="SBP_bac_3"/>
    <property type="match status" value="1"/>
</dbReference>
<dbReference type="SMART" id="SM00062">
    <property type="entry name" value="PBPb"/>
    <property type="match status" value="1"/>
</dbReference>
<dbReference type="InterPro" id="IPR005467">
    <property type="entry name" value="His_kinase_dom"/>
</dbReference>
<dbReference type="InterPro" id="IPR003661">
    <property type="entry name" value="HisK_dim/P_dom"/>
</dbReference>
<keyword evidence="3" id="KW-0597">Phosphoprotein</keyword>
<sequence>MKFFVRVVFWWLLSGVVLVTLVAEQPEQVAHPEPTVLLTKEEREFLQELGTVTMLVDPYWLPYELLTEDSEFIGIAADLLELIFGRLGVEYEIVPTADWAETLEVSQSGGAHILAFLNETPERQEWLTFTDVYFVDPNVFITRQEHAFITDPRALDGAKLVLPEGTSVEERLRRDYPNIDIVTVPTENEVFEWVEQGKAQLTLRSLTVAAWTIREDGWFNLKVAGELAGYENLFRIGVLHEHAPLVEILNKGIATLSPVEVQEIVNRHTGLVVKHRVDYGAVVRAVAVMSVLVVLAGGWALHSRRLNRRLVEQTALALENSRRFEELSLQSRSFAWEVDAEGLYSYVSDNVKQVGGYRPADLVGNRFFYELTPVEDRPEVKSHAFEMMHRQETMTNYENRLVRADGEVIWVESSGVPVTDSRGRVAGYRGLDKDVTDRKQAEFELERYKEALEQMVSDRTRQLLAAEKLAAIGILAAGMGHEINNPVSFILMNGQILQEAWPAIAQRLAGHSQGEDSIGGLPAGEFMQRARQAVDDILEGGRRIEAIVSNLRVYAMHGETVELSEIDLNEAVRGALYFCQHRIDAVTRQFDLKLHPAPLLFDSSLGHCEHVILNLLMNACHALTDPGQSISLRTGIGDAGEYYVLVCDEGCGMDEATLDKITDPFFTTRRNEGGTGLGLSVATQMAGELGGRLQFESTPGKGTCVWFWLPVRCG</sequence>
<feature type="domain" description="PAC" evidence="6">
    <location>
        <begin position="395"/>
        <end position="447"/>
    </location>
</feature>
<dbReference type="SMART" id="SM00387">
    <property type="entry name" value="HATPase_c"/>
    <property type="match status" value="1"/>
</dbReference>
<gene>
    <name evidence="7" type="ordered locus">Spiaf_0738</name>
</gene>
<dbReference type="CDD" id="cd00082">
    <property type="entry name" value="HisKA"/>
    <property type="match status" value="1"/>
</dbReference>
<dbReference type="OrthoDB" id="9781505at2"/>
<dbReference type="InterPro" id="IPR036097">
    <property type="entry name" value="HisK_dim/P_sf"/>
</dbReference>
<evidence type="ECO:0000256" key="2">
    <source>
        <dbReference type="ARBA" id="ARBA00012438"/>
    </source>
</evidence>
<dbReference type="SUPFAM" id="SSF47384">
    <property type="entry name" value="Homodimeric domain of signal transducing histidine kinase"/>
    <property type="match status" value="1"/>
</dbReference>
<feature type="domain" description="PAS" evidence="5">
    <location>
        <begin position="320"/>
        <end position="391"/>
    </location>
</feature>
<dbReference type="SMART" id="SM00091">
    <property type="entry name" value="PAS"/>
    <property type="match status" value="1"/>
</dbReference>
<dbReference type="SUPFAM" id="SSF55785">
    <property type="entry name" value="PYP-like sensor domain (PAS domain)"/>
    <property type="match status" value="1"/>
</dbReference>
<dbReference type="PROSITE" id="PS50109">
    <property type="entry name" value="HIS_KIN"/>
    <property type="match status" value="1"/>
</dbReference>
<dbReference type="SUPFAM" id="SSF55874">
    <property type="entry name" value="ATPase domain of HSP90 chaperone/DNA topoisomerase II/histidine kinase"/>
    <property type="match status" value="1"/>
</dbReference>
<dbReference type="InterPro" id="IPR001638">
    <property type="entry name" value="Solute-binding_3/MltF_N"/>
</dbReference>
<evidence type="ECO:0000313" key="7">
    <source>
        <dbReference type="EMBL" id="AFG36835.1"/>
    </source>
</evidence>
<dbReference type="eggNOG" id="COG4191">
    <property type="taxonomic scope" value="Bacteria"/>
</dbReference>
<dbReference type="CDD" id="cd13708">
    <property type="entry name" value="PBP2_BvgS_like_1"/>
    <property type="match status" value="1"/>
</dbReference>
<dbReference type="InterPro" id="IPR036890">
    <property type="entry name" value="HATPase_C_sf"/>
</dbReference>
<dbReference type="Gene3D" id="3.30.565.10">
    <property type="entry name" value="Histidine kinase-like ATPase, C-terminal domain"/>
    <property type="match status" value="1"/>
</dbReference>
<feature type="domain" description="Histidine kinase" evidence="4">
    <location>
        <begin position="478"/>
        <end position="713"/>
    </location>
</feature>
<evidence type="ECO:0000256" key="1">
    <source>
        <dbReference type="ARBA" id="ARBA00000085"/>
    </source>
</evidence>
<dbReference type="InterPro" id="IPR004358">
    <property type="entry name" value="Sig_transdc_His_kin-like_C"/>
</dbReference>
<dbReference type="SUPFAM" id="SSF53850">
    <property type="entry name" value="Periplasmic binding protein-like II"/>
    <property type="match status" value="1"/>
</dbReference>
<dbReference type="Pfam" id="PF02518">
    <property type="entry name" value="HATPase_c"/>
    <property type="match status" value="1"/>
</dbReference>
<comment type="catalytic activity">
    <reaction evidence="1">
        <text>ATP + protein L-histidine = ADP + protein N-phospho-L-histidine.</text>
        <dbReference type="EC" id="2.7.13.3"/>
    </reaction>
</comment>
<dbReference type="InterPro" id="IPR013655">
    <property type="entry name" value="PAS_fold_3"/>
</dbReference>
<dbReference type="NCBIfam" id="TIGR00229">
    <property type="entry name" value="sensory_box"/>
    <property type="match status" value="1"/>
</dbReference>
<dbReference type="EC" id="2.7.13.3" evidence="2"/>
<dbReference type="InterPro" id="IPR000014">
    <property type="entry name" value="PAS"/>
</dbReference>
<dbReference type="Pfam" id="PF00512">
    <property type="entry name" value="HisKA"/>
    <property type="match status" value="1"/>
</dbReference>
<accession>H9UH42</accession>
<dbReference type="SMART" id="SM00086">
    <property type="entry name" value="PAC"/>
    <property type="match status" value="1"/>
</dbReference>
<dbReference type="SMART" id="SM00388">
    <property type="entry name" value="HisKA"/>
    <property type="match status" value="1"/>
</dbReference>
<dbReference type="Gene3D" id="3.40.190.10">
    <property type="entry name" value="Periplasmic binding protein-like II"/>
    <property type="match status" value="2"/>
</dbReference>
<dbReference type="InterPro" id="IPR003594">
    <property type="entry name" value="HATPase_dom"/>
</dbReference>
<keyword evidence="8" id="KW-1185">Reference proteome</keyword>
<dbReference type="EMBL" id="CP003282">
    <property type="protein sequence ID" value="AFG36835.1"/>
    <property type="molecule type" value="Genomic_DNA"/>
</dbReference>
<dbReference type="HOGENOM" id="CLU_000445_114_69_12"/>
<dbReference type="InterPro" id="IPR000700">
    <property type="entry name" value="PAS-assoc_C"/>
</dbReference>
<dbReference type="Pfam" id="PF08447">
    <property type="entry name" value="PAS_3"/>
    <property type="match status" value="1"/>
</dbReference>
<dbReference type="Proteomes" id="UP000007383">
    <property type="component" value="Chromosome"/>
</dbReference>
<dbReference type="PRINTS" id="PR00344">
    <property type="entry name" value="BCTRLSENSOR"/>
</dbReference>
<dbReference type="Gene3D" id="1.10.287.130">
    <property type="match status" value="1"/>
</dbReference>
<dbReference type="PROSITE" id="PS50112">
    <property type="entry name" value="PAS"/>
    <property type="match status" value="1"/>
</dbReference>
<dbReference type="Gene3D" id="3.30.450.20">
    <property type="entry name" value="PAS domain"/>
    <property type="match status" value="1"/>
</dbReference>
<dbReference type="RefSeq" id="WP_014454832.1">
    <property type="nucleotide sequence ID" value="NC_017098.1"/>
</dbReference>
<dbReference type="KEGG" id="sfc:Spiaf_0738"/>
<dbReference type="AlphaFoldDB" id="H9UH42"/>
<proteinExistence type="predicted"/>
<dbReference type="eggNOG" id="COG0834">
    <property type="taxonomic scope" value="Bacteria"/>
</dbReference>
<dbReference type="PROSITE" id="PS50113">
    <property type="entry name" value="PAC"/>
    <property type="match status" value="1"/>
</dbReference>
<dbReference type="PANTHER" id="PTHR43065:SF42">
    <property type="entry name" value="TWO-COMPONENT SENSOR PPRA"/>
    <property type="match status" value="1"/>
</dbReference>
<evidence type="ECO:0000256" key="3">
    <source>
        <dbReference type="ARBA" id="ARBA00022553"/>
    </source>
</evidence>